<dbReference type="AlphaFoldDB" id="A0A087DRW9"/>
<protein>
    <submittedName>
        <fullName evidence="2">Uncharacterized protein</fullName>
    </submittedName>
</protein>
<evidence type="ECO:0000313" key="3">
    <source>
        <dbReference type="Proteomes" id="UP000029091"/>
    </source>
</evidence>
<keyword evidence="1" id="KW-0472">Membrane</keyword>
<feature type="transmembrane region" description="Helical" evidence="1">
    <location>
        <begin position="40"/>
        <end position="63"/>
    </location>
</feature>
<comment type="caution">
    <text evidence="2">The sequence shown here is derived from an EMBL/GenBank/DDBJ whole genome shotgun (WGS) entry which is preliminary data.</text>
</comment>
<reference evidence="2 3" key="1">
    <citation type="submission" date="2014-03" db="EMBL/GenBank/DDBJ databases">
        <title>Genomics of Bifidobacteria.</title>
        <authorList>
            <person name="Ventura M."/>
            <person name="Milani C."/>
            <person name="Lugli G.A."/>
        </authorList>
    </citation>
    <scope>NUCLEOTIDE SEQUENCE [LARGE SCALE GENOMIC DNA]</scope>
    <source>
        <strain evidence="3">JCM 15918</strain>
    </source>
</reference>
<accession>A0A087DRW9</accession>
<proteinExistence type="predicted"/>
<keyword evidence="1" id="KW-0812">Transmembrane</keyword>
<sequence length="69" mass="7715">MSVRNDDNIIKSLVILAVCIVAMLMVCTECALLPQYGWLWLILLLILAIAAVFSVVMGVKTWLDEHGRK</sequence>
<evidence type="ECO:0000313" key="2">
    <source>
        <dbReference type="EMBL" id="KFI98269.1"/>
    </source>
</evidence>
<dbReference type="Proteomes" id="UP000029091">
    <property type="component" value="Unassembled WGS sequence"/>
</dbReference>
<gene>
    <name evidence="2" type="ORF">BSTER_0851</name>
</gene>
<keyword evidence="1" id="KW-1133">Transmembrane helix</keyword>
<evidence type="ECO:0000256" key="1">
    <source>
        <dbReference type="SAM" id="Phobius"/>
    </source>
</evidence>
<name>A0A087DRW9_BIFAD</name>
<feature type="transmembrane region" description="Helical" evidence="1">
    <location>
        <begin position="12"/>
        <end position="34"/>
    </location>
</feature>
<dbReference type="RefSeq" id="WP_033500301.1">
    <property type="nucleotide sequence ID" value="NZ_JDUX01000015.1"/>
</dbReference>
<dbReference type="EMBL" id="JGZQ01000003">
    <property type="protein sequence ID" value="KFI98269.1"/>
    <property type="molecule type" value="Genomic_DNA"/>
</dbReference>
<organism evidence="2 3">
    <name type="scientific">Bifidobacterium adolescentis JCM 15918</name>
    <dbReference type="NCBI Taxonomy" id="1437612"/>
    <lineage>
        <taxon>Bacteria</taxon>
        <taxon>Bacillati</taxon>
        <taxon>Actinomycetota</taxon>
        <taxon>Actinomycetes</taxon>
        <taxon>Bifidobacteriales</taxon>
        <taxon>Bifidobacteriaceae</taxon>
        <taxon>Bifidobacterium</taxon>
    </lineage>
</organism>